<dbReference type="InParanoid" id="A0ECK5"/>
<feature type="compositionally biased region" description="Basic and acidic residues" evidence="3">
    <location>
        <begin position="239"/>
        <end position="249"/>
    </location>
</feature>
<keyword evidence="2" id="KW-0175">Coiled coil</keyword>
<dbReference type="GO" id="GO:0005829">
    <property type="term" value="C:cytosol"/>
    <property type="evidence" value="ECO:0000318"/>
    <property type="project" value="GO_Central"/>
</dbReference>
<dbReference type="eggNOG" id="ENOG502SVD2">
    <property type="taxonomic scope" value="Eukaryota"/>
</dbReference>
<reference evidence="4 5" key="1">
    <citation type="journal article" date="2006" name="Nature">
        <title>Global trends of whole-genome duplications revealed by the ciliate Paramecium tetraurelia.</title>
        <authorList>
            <consortium name="Genoscope"/>
            <person name="Aury J.-M."/>
            <person name="Jaillon O."/>
            <person name="Duret L."/>
            <person name="Noel B."/>
            <person name="Jubin C."/>
            <person name="Porcel B.M."/>
            <person name="Segurens B."/>
            <person name="Daubin V."/>
            <person name="Anthouard V."/>
            <person name="Aiach N."/>
            <person name="Arnaiz O."/>
            <person name="Billaut A."/>
            <person name="Beisson J."/>
            <person name="Blanc I."/>
            <person name="Bouhouche K."/>
            <person name="Camara F."/>
            <person name="Duharcourt S."/>
            <person name="Guigo R."/>
            <person name="Gogendeau D."/>
            <person name="Katinka M."/>
            <person name="Keller A.-M."/>
            <person name="Kissmehl R."/>
            <person name="Klotz C."/>
            <person name="Koll F."/>
            <person name="Le Moue A."/>
            <person name="Lepere C."/>
            <person name="Malinsky S."/>
            <person name="Nowacki M."/>
            <person name="Nowak J.K."/>
            <person name="Plattner H."/>
            <person name="Poulain J."/>
            <person name="Ruiz F."/>
            <person name="Serrano V."/>
            <person name="Zagulski M."/>
            <person name="Dessen P."/>
            <person name="Betermier M."/>
            <person name="Weissenbach J."/>
            <person name="Scarpelli C."/>
            <person name="Schachter V."/>
            <person name="Sperling L."/>
            <person name="Meyer E."/>
            <person name="Cohen J."/>
            <person name="Wincker P."/>
        </authorList>
    </citation>
    <scope>NUCLEOTIDE SEQUENCE [LARGE SCALE GENOMIC DNA]</scope>
    <source>
        <strain evidence="4 5">Stock d4-2</strain>
    </source>
</reference>
<dbReference type="RefSeq" id="XP_001460419.1">
    <property type="nucleotide sequence ID" value="XM_001460382.2"/>
</dbReference>
<dbReference type="GO" id="GO:0000056">
    <property type="term" value="P:ribosomal small subunit export from nucleus"/>
    <property type="evidence" value="ECO:0000318"/>
    <property type="project" value="GO_Central"/>
</dbReference>
<feature type="compositionally biased region" description="Acidic residues" evidence="3">
    <location>
        <begin position="250"/>
        <end position="267"/>
    </location>
</feature>
<dbReference type="GO" id="GO:0005634">
    <property type="term" value="C:nucleus"/>
    <property type="evidence" value="ECO:0000318"/>
    <property type="project" value="GO_Central"/>
</dbReference>
<dbReference type="InterPro" id="IPR007307">
    <property type="entry name" value="Ltv1"/>
</dbReference>
<name>A0ECK5_PARTE</name>
<dbReference type="AlphaFoldDB" id="A0ECK5"/>
<dbReference type="OMA" id="TKEFLFM"/>
<dbReference type="EMBL" id="CT868671">
    <property type="protein sequence ID" value="CAK93022.1"/>
    <property type="molecule type" value="Genomic_DNA"/>
</dbReference>
<sequence length="582" mass="68823">MGKKKFINKQNAATLKMVHQPGENNQGATDMICFQKVNQPGTQNELSELIEKELNKGKYDPNLKPRMPEIDPTEDALHLVAGREDLWIHQLAKQKALQALKQKQEQFQDVVMKHYDENGLPLDGYDYSQHLAPERPQGEVECVFVVPEEERSKVVYDIDFKREELTQEQQEVYDLLMKEDEDDDENNQENQEELDDDFVSNLIQQNKLQPIQEQKVEQVQKVEKLEQVQKVEQIQKAAESPKKQVRFQDQEESDNDEDYEDEEEMEITYDKNKMNQKSQQKQQQQQKQQKQSKQQQSDSDSELEIDSDMEREFEREMNAYEAPDDEDDDDQQNKEFVNDQMLNKVIDDHLNTMTKKQQKKSKNQQKPKDQPEENEQQKEKRLEYLKNTDYNEYLRQKFPNADFSQFHLKKEVPPLTPEEDIALQNYLNRDSTDEECPDMEPAEKYQETIVTKSLHNTTMSKMNPDQLNIIKYKTKGQIQSTKEDRMKQKEEEKIKIKELKQEKEKVKEAVCETLKQVVIKKEETPEEKKQRKELVKQLKQAQKEKKKAFKDQLQTMSKKLQKQKLANIQSNQAEGVSIVKIA</sequence>
<dbReference type="PANTHER" id="PTHR21531:SF0">
    <property type="entry name" value="PROTEIN LTV1 HOMOLOG"/>
    <property type="match status" value="1"/>
</dbReference>
<accession>A0ECK5</accession>
<dbReference type="PANTHER" id="PTHR21531">
    <property type="entry name" value="LOW-TEMPERATURE VIABILITY PROTEIN LTV1-RELATED"/>
    <property type="match status" value="1"/>
</dbReference>
<feature type="compositionally biased region" description="Low complexity" evidence="3">
    <location>
        <begin position="276"/>
        <end position="298"/>
    </location>
</feature>
<dbReference type="KEGG" id="ptm:GSPATT00003891001"/>
<feature type="compositionally biased region" description="Basic and acidic residues" evidence="3">
    <location>
        <begin position="366"/>
        <end position="382"/>
    </location>
</feature>
<feature type="compositionally biased region" description="Basic residues" evidence="3">
    <location>
        <begin position="356"/>
        <end position="365"/>
    </location>
</feature>
<evidence type="ECO:0000256" key="1">
    <source>
        <dbReference type="ARBA" id="ARBA00009078"/>
    </source>
</evidence>
<evidence type="ECO:0000313" key="4">
    <source>
        <dbReference type="EMBL" id="CAK93022.1"/>
    </source>
</evidence>
<dbReference type="GO" id="GO:0030688">
    <property type="term" value="C:preribosome, small subunit precursor"/>
    <property type="evidence" value="ECO:0000318"/>
    <property type="project" value="GO_Central"/>
</dbReference>
<dbReference type="GeneID" id="5046204"/>
<proteinExistence type="inferred from homology"/>
<organism evidence="4 5">
    <name type="scientific">Paramecium tetraurelia</name>
    <dbReference type="NCBI Taxonomy" id="5888"/>
    <lineage>
        <taxon>Eukaryota</taxon>
        <taxon>Sar</taxon>
        <taxon>Alveolata</taxon>
        <taxon>Ciliophora</taxon>
        <taxon>Intramacronucleata</taxon>
        <taxon>Oligohymenophorea</taxon>
        <taxon>Peniculida</taxon>
        <taxon>Parameciidae</taxon>
        <taxon>Paramecium</taxon>
    </lineage>
</organism>
<protein>
    <submittedName>
        <fullName evidence="4">Uncharacterized protein</fullName>
    </submittedName>
</protein>
<gene>
    <name evidence="4" type="ORF">GSPATT00003891001</name>
</gene>
<evidence type="ECO:0000256" key="2">
    <source>
        <dbReference type="SAM" id="Coils"/>
    </source>
</evidence>
<dbReference type="OrthoDB" id="311092at2759"/>
<dbReference type="Proteomes" id="UP000000600">
    <property type="component" value="Unassembled WGS sequence"/>
</dbReference>
<keyword evidence="5" id="KW-1185">Reference proteome</keyword>
<comment type="similarity">
    <text evidence="1">Belongs to the LTV1 family.</text>
</comment>
<feature type="coiled-coil region" evidence="2">
    <location>
        <begin position="482"/>
        <end position="559"/>
    </location>
</feature>
<feature type="region of interest" description="Disordered" evidence="3">
    <location>
        <begin position="232"/>
        <end position="382"/>
    </location>
</feature>
<evidence type="ECO:0000313" key="5">
    <source>
        <dbReference type="Proteomes" id="UP000000600"/>
    </source>
</evidence>
<feature type="compositionally biased region" description="Basic and acidic residues" evidence="3">
    <location>
        <begin position="308"/>
        <end position="318"/>
    </location>
</feature>
<dbReference type="HOGENOM" id="CLU_468910_0_0_1"/>
<dbReference type="GO" id="GO:0042274">
    <property type="term" value="P:ribosomal small subunit biogenesis"/>
    <property type="evidence" value="ECO:0000318"/>
    <property type="project" value="GO_Central"/>
</dbReference>
<evidence type="ECO:0000256" key="3">
    <source>
        <dbReference type="SAM" id="MobiDB-lite"/>
    </source>
</evidence>
<dbReference type="STRING" id="5888.A0ECK5"/>